<reference evidence="2" key="1">
    <citation type="submission" date="2016-10" db="EMBL/GenBank/DDBJ databases">
        <authorList>
            <person name="Varghese N."/>
            <person name="Submissions S."/>
        </authorList>
    </citation>
    <scope>NUCLEOTIDE SEQUENCE [LARGE SCALE GENOMIC DNA]</scope>
    <source>
        <strain evidence="2">DSM 15282</strain>
    </source>
</reference>
<dbReference type="AlphaFoldDB" id="A0A1I5DQT5"/>
<keyword evidence="2" id="KW-1185">Reference proteome</keyword>
<sequence>MILKLQTLGLRELHHMKKLIFFCLSFFVALEGVSQSCGDDGFWKIGSQFGTQRLSSNCGDFICHGFAAAYWEEGFIQGTSLNSTNPGIVNVKTQYTQSGGGPTETYFRDSPLYVQVCGQSLSNIDVVTQVYGSSPGFHSLVRDRNTIFNPKFISKYGTESPVIRHNFNSTWYELNNASKTEPDKYYVYLGKLKTEYYVPKGQIKPISLLSKPGATYSWSIIGPPGIVSFTSATNGASVSLQGDSFGTTQVKVTVSGCSGIPPKEQIITIIVPAINISGTYTTSNSTNLLWEMEIRYLQEIYPPIYL</sequence>
<proteinExistence type="predicted"/>
<organism evidence="1 2">
    <name type="scientific">Algoriphagus ornithinivorans</name>
    <dbReference type="NCBI Taxonomy" id="226506"/>
    <lineage>
        <taxon>Bacteria</taxon>
        <taxon>Pseudomonadati</taxon>
        <taxon>Bacteroidota</taxon>
        <taxon>Cytophagia</taxon>
        <taxon>Cytophagales</taxon>
        <taxon>Cyclobacteriaceae</taxon>
        <taxon>Algoriphagus</taxon>
    </lineage>
</organism>
<evidence type="ECO:0000313" key="2">
    <source>
        <dbReference type="Proteomes" id="UP000199564"/>
    </source>
</evidence>
<dbReference type="STRING" id="226506.SAMN04488519_103111"/>
<evidence type="ECO:0000313" key="1">
    <source>
        <dbReference type="EMBL" id="SFO01537.1"/>
    </source>
</evidence>
<dbReference type="EMBL" id="FOVW01000003">
    <property type="protein sequence ID" value="SFO01537.1"/>
    <property type="molecule type" value="Genomic_DNA"/>
</dbReference>
<gene>
    <name evidence="1" type="ORF">SAMN04488519_103111</name>
</gene>
<name>A0A1I5DQT5_9BACT</name>
<protein>
    <submittedName>
        <fullName evidence="1">Uncharacterized protein</fullName>
    </submittedName>
</protein>
<accession>A0A1I5DQT5</accession>
<dbReference type="Proteomes" id="UP000199564">
    <property type="component" value="Unassembled WGS sequence"/>
</dbReference>